<accession>A0ABD2ZG58</accession>
<protein>
    <submittedName>
        <fullName evidence="1">Uncharacterized protein</fullName>
    </submittedName>
</protein>
<name>A0ABD2ZG58_9GENT</name>
<sequence>MMTVSFSMVIMSMNGETDSRTTVYLHAIGIRIAITSSGLWGKRFTLVQKYRKKPVLKGAFGGKQEDRISLLADDVLSNYLAFGLDRSCWDENFIKKAITMARYKLPPKLCISGLCLQLRSVRIWSCYGVEEIEICHGSLSTFRCYTESMIRYSLPFAPKLYLVFINFNGSGTVPYFFCEVAKDCGPLTILLIQTKTDALPYIPVKANTFSNLRVLYLWTLKLIYLVFDLF</sequence>
<gene>
    <name evidence="1" type="ORF">ACH5RR_020678</name>
</gene>
<reference evidence="1 2" key="1">
    <citation type="submission" date="2024-11" db="EMBL/GenBank/DDBJ databases">
        <title>A near-complete genome assembly of Cinchona calisaya.</title>
        <authorList>
            <person name="Lian D.C."/>
            <person name="Zhao X.W."/>
            <person name="Wei L."/>
        </authorList>
    </citation>
    <scope>NUCLEOTIDE SEQUENCE [LARGE SCALE GENOMIC DNA]</scope>
    <source>
        <tissue evidence="1">Nenye</tissue>
    </source>
</reference>
<evidence type="ECO:0000313" key="1">
    <source>
        <dbReference type="EMBL" id="KAL3518089.1"/>
    </source>
</evidence>
<evidence type="ECO:0000313" key="2">
    <source>
        <dbReference type="Proteomes" id="UP001630127"/>
    </source>
</evidence>
<dbReference type="AlphaFoldDB" id="A0ABD2ZG58"/>
<dbReference type="EMBL" id="JBJUIK010000009">
    <property type="protein sequence ID" value="KAL3518089.1"/>
    <property type="molecule type" value="Genomic_DNA"/>
</dbReference>
<organism evidence="1 2">
    <name type="scientific">Cinchona calisaya</name>
    <dbReference type="NCBI Taxonomy" id="153742"/>
    <lineage>
        <taxon>Eukaryota</taxon>
        <taxon>Viridiplantae</taxon>
        <taxon>Streptophyta</taxon>
        <taxon>Embryophyta</taxon>
        <taxon>Tracheophyta</taxon>
        <taxon>Spermatophyta</taxon>
        <taxon>Magnoliopsida</taxon>
        <taxon>eudicotyledons</taxon>
        <taxon>Gunneridae</taxon>
        <taxon>Pentapetalae</taxon>
        <taxon>asterids</taxon>
        <taxon>lamiids</taxon>
        <taxon>Gentianales</taxon>
        <taxon>Rubiaceae</taxon>
        <taxon>Cinchonoideae</taxon>
        <taxon>Cinchoneae</taxon>
        <taxon>Cinchona</taxon>
    </lineage>
</organism>
<keyword evidence="2" id="KW-1185">Reference proteome</keyword>
<dbReference type="Proteomes" id="UP001630127">
    <property type="component" value="Unassembled WGS sequence"/>
</dbReference>
<proteinExistence type="predicted"/>
<comment type="caution">
    <text evidence="1">The sequence shown here is derived from an EMBL/GenBank/DDBJ whole genome shotgun (WGS) entry which is preliminary data.</text>
</comment>